<keyword evidence="2" id="KW-1185">Reference proteome</keyword>
<dbReference type="Proteomes" id="UP000271678">
    <property type="component" value="Unassembled WGS sequence"/>
</dbReference>
<proteinExistence type="predicted"/>
<gene>
    <name evidence="1" type="ORF">EFY87_04490</name>
</gene>
<dbReference type="AlphaFoldDB" id="A0A3M9MH85"/>
<reference evidence="1 2" key="1">
    <citation type="submission" date="2018-11" db="EMBL/GenBank/DDBJ databases">
        <title>Draft genome of Simplicispira Flexivirga sp. BO-16.</title>
        <authorList>
            <person name="Im W.T."/>
        </authorList>
    </citation>
    <scope>NUCLEOTIDE SEQUENCE [LARGE SCALE GENOMIC DNA]</scope>
    <source>
        <strain evidence="1 2">BO-16</strain>
    </source>
</reference>
<name>A0A3M9MH85_9MICO</name>
<accession>A0A3M9MH85</accession>
<dbReference type="EMBL" id="RJJQ01000003">
    <property type="protein sequence ID" value="RNI24233.1"/>
    <property type="molecule type" value="Genomic_DNA"/>
</dbReference>
<evidence type="ECO:0000313" key="2">
    <source>
        <dbReference type="Proteomes" id="UP000271678"/>
    </source>
</evidence>
<protein>
    <submittedName>
        <fullName evidence="1">Uncharacterized protein</fullName>
    </submittedName>
</protein>
<organism evidence="1 2">
    <name type="scientific">Flexivirga caeni</name>
    <dbReference type="NCBI Taxonomy" id="2294115"/>
    <lineage>
        <taxon>Bacteria</taxon>
        <taxon>Bacillati</taxon>
        <taxon>Actinomycetota</taxon>
        <taxon>Actinomycetes</taxon>
        <taxon>Micrococcales</taxon>
        <taxon>Dermacoccaceae</taxon>
        <taxon>Flexivirga</taxon>
    </lineage>
</organism>
<evidence type="ECO:0000313" key="1">
    <source>
        <dbReference type="EMBL" id="RNI24233.1"/>
    </source>
</evidence>
<comment type="caution">
    <text evidence="1">The sequence shown here is derived from an EMBL/GenBank/DDBJ whole genome shotgun (WGS) entry which is preliminary data.</text>
</comment>
<sequence>MSSLRQHYFQLLGDPLAFIAEASALLAVVDPRSIPSQEPGPPDLDALLDLIIADACVETTALLRVVAQLAPAPYAARAAEAAAQRDDPVLPWVAALNAAQVTGSATMRDVFGDGITYVFEVQAPQLPVMSMLVYVDRRRGGAVGDAFIVGQSLEAVHREIAHDPDLTDVVWSSVDQAAARGLVEAGIELSASLETPMETESWPALRALTDWVLRMLPPAQAPQQPALTAADRHRLISEFVASEEWAVTGLDVRDVTEMLIDFSINYGTGDPLEWSPRGVDDFLGWWSEHTLTDDLDDAMPEVVLMWVQFAWERKELGRRLTGDALAEVEDLVYAFAFGPEEDDYEEVDYEDDEDEPEGGTAGWANEFWFDPYDLGFRAPRIELDRDELAVAVGGDDALAALTDEPLPADEKFDLSKVPEPMYDLVTKILDHIDRGSDAYEVIDTEICTAQRRLLARAVREAPEWFAPTSKAPAAAHAICWLIGRGNDLLGPDRLLTASALEKAVGSGSGRQRAARLQELLRMPTGRGGILLGDPRLLVREVRTQLIELRDLR</sequence>